<gene>
    <name evidence="7" type="ORF">fugu_009691</name>
</gene>
<evidence type="ECO:0000256" key="4">
    <source>
        <dbReference type="ARBA" id="ARBA00023180"/>
    </source>
</evidence>
<dbReference type="GO" id="GO:0005911">
    <property type="term" value="C:cell-cell junction"/>
    <property type="evidence" value="ECO:0007669"/>
    <property type="project" value="TreeGrafter"/>
</dbReference>
<dbReference type="InterPro" id="IPR036179">
    <property type="entry name" value="Ig-like_dom_sf"/>
</dbReference>
<evidence type="ECO:0000256" key="1">
    <source>
        <dbReference type="ARBA" id="ARBA00004479"/>
    </source>
</evidence>
<keyword evidence="8" id="KW-1185">Reference proteome</keyword>
<dbReference type="PANTHER" id="PTHR11640">
    <property type="entry name" value="NEPHRIN"/>
    <property type="match status" value="1"/>
</dbReference>
<dbReference type="Gene3D" id="2.60.40.10">
    <property type="entry name" value="Immunoglobulins"/>
    <property type="match status" value="2"/>
</dbReference>
<dbReference type="InterPro" id="IPR013783">
    <property type="entry name" value="Ig-like_fold"/>
</dbReference>
<proteinExistence type="predicted"/>
<keyword evidence="3" id="KW-1015">Disulfide bond</keyword>
<evidence type="ECO:0000256" key="5">
    <source>
        <dbReference type="ARBA" id="ARBA00023319"/>
    </source>
</evidence>
<dbReference type="EMBL" id="SWLE01000002">
    <property type="protein sequence ID" value="TNN02204.1"/>
    <property type="molecule type" value="Genomic_DNA"/>
</dbReference>
<dbReference type="InterPro" id="IPR007110">
    <property type="entry name" value="Ig-like_dom"/>
</dbReference>
<dbReference type="GO" id="GO:0098609">
    <property type="term" value="P:cell-cell adhesion"/>
    <property type="evidence" value="ECO:0007669"/>
    <property type="project" value="TreeGrafter"/>
</dbReference>
<keyword evidence="2" id="KW-0472">Membrane</keyword>
<dbReference type="AlphaFoldDB" id="A0A4Z2CDJ9"/>
<dbReference type="InterPro" id="IPR003599">
    <property type="entry name" value="Ig_sub"/>
</dbReference>
<evidence type="ECO:0000256" key="2">
    <source>
        <dbReference type="ARBA" id="ARBA00023136"/>
    </source>
</evidence>
<evidence type="ECO:0000256" key="3">
    <source>
        <dbReference type="ARBA" id="ARBA00023157"/>
    </source>
</evidence>
<dbReference type="InterPro" id="IPR003598">
    <property type="entry name" value="Ig_sub2"/>
</dbReference>
<comment type="subcellular location">
    <subcellularLocation>
        <location evidence="1">Membrane</location>
        <topology evidence="1">Single-pass type I membrane protein</topology>
    </subcellularLocation>
</comment>
<dbReference type="SMART" id="SM00409">
    <property type="entry name" value="IG"/>
    <property type="match status" value="1"/>
</dbReference>
<accession>A0A4Z2CDJ9</accession>
<dbReference type="InterPro" id="IPR051275">
    <property type="entry name" value="Cell_adhesion_signaling"/>
</dbReference>
<dbReference type="Proteomes" id="UP000516260">
    <property type="component" value="Chromosome 10"/>
</dbReference>
<organism evidence="7 8">
    <name type="scientific">Takifugu bimaculatus</name>
    <dbReference type="NCBI Taxonomy" id="433685"/>
    <lineage>
        <taxon>Eukaryota</taxon>
        <taxon>Metazoa</taxon>
        <taxon>Chordata</taxon>
        <taxon>Craniata</taxon>
        <taxon>Vertebrata</taxon>
        <taxon>Euteleostomi</taxon>
        <taxon>Actinopterygii</taxon>
        <taxon>Neopterygii</taxon>
        <taxon>Teleostei</taxon>
        <taxon>Neoteleostei</taxon>
        <taxon>Acanthomorphata</taxon>
        <taxon>Eupercaria</taxon>
        <taxon>Tetraodontiformes</taxon>
        <taxon>Tetradontoidea</taxon>
        <taxon>Tetraodontidae</taxon>
        <taxon>Takifugu</taxon>
    </lineage>
</organism>
<name>A0A4Z2CDJ9_9TELE</name>
<dbReference type="GO" id="GO:0050839">
    <property type="term" value="F:cell adhesion molecule binding"/>
    <property type="evidence" value="ECO:0007669"/>
    <property type="project" value="TreeGrafter"/>
</dbReference>
<dbReference type="SUPFAM" id="SSF48726">
    <property type="entry name" value="Immunoglobulin"/>
    <property type="match status" value="1"/>
</dbReference>
<comment type="caution">
    <text evidence="7">The sequence shown here is derived from an EMBL/GenBank/DDBJ whole genome shotgun (WGS) entry which is preliminary data.</text>
</comment>
<feature type="domain" description="Ig-like" evidence="6">
    <location>
        <begin position="134"/>
        <end position="218"/>
    </location>
</feature>
<dbReference type="SMART" id="SM00408">
    <property type="entry name" value="IGc2"/>
    <property type="match status" value="1"/>
</dbReference>
<dbReference type="PROSITE" id="PS50835">
    <property type="entry name" value="IG_LIKE"/>
    <property type="match status" value="2"/>
</dbReference>
<protein>
    <recommendedName>
        <fullName evidence="6">Ig-like domain-containing protein</fullName>
    </recommendedName>
</protein>
<evidence type="ECO:0000313" key="8">
    <source>
        <dbReference type="Proteomes" id="UP000516260"/>
    </source>
</evidence>
<dbReference type="Pfam" id="PF13927">
    <property type="entry name" value="Ig_3"/>
    <property type="match status" value="1"/>
</dbReference>
<keyword evidence="5" id="KW-0393">Immunoglobulin domain</keyword>
<dbReference type="GO" id="GO:0005886">
    <property type="term" value="C:plasma membrane"/>
    <property type="evidence" value="ECO:0007669"/>
    <property type="project" value="TreeGrafter"/>
</dbReference>
<reference evidence="7 8" key="1">
    <citation type="submission" date="2019-04" db="EMBL/GenBank/DDBJ databases">
        <title>The sequence and de novo assembly of Takifugu bimaculatus genome using PacBio and Hi-C technologies.</title>
        <authorList>
            <person name="Xu P."/>
            <person name="Liu B."/>
            <person name="Zhou Z."/>
        </authorList>
    </citation>
    <scope>NUCLEOTIDE SEQUENCE [LARGE SCALE GENOMIC DNA]</scope>
    <source>
        <strain evidence="7">TB-2018</strain>
        <tissue evidence="7">Muscle</tissue>
    </source>
</reference>
<feature type="domain" description="Ig-like" evidence="6">
    <location>
        <begin position="34"/>
        <end position="123"/>
    </location>
</feature>
<dbReference type="PANTHER" id="PTHR11640:SF164">
    <property type="entry name" value="MAM DOMAIN-CONTAINING GLYCOSYLPHOSPHATIDYLINOSITOL ANCHOR PROTEIN 1"/>
    <property type="match status" value="1"/>
</dbReference>
<evidence type="ECO:0000259" key="6">
    <source>
        <dbReference type="PROSITE" id="PS50835"/>
    </source>
</evidence>
<evidence type="ECO:0000313" key="7">
    <source>
        <dbReference type="EMBL" id="TNN02204.1"/>
    </source>
</evidence>
<sequence>MASFSLSNVTAEDSGQYICTAKHLNTTLMEKVDIKVIYMRSLVMSDDRTVEEGNSLNLTCWVESYPLSGIRWTKLGSSAELNYEVSTDRENNKISALLLIPDVTTEDSGRYICEAAFLETNVSSYTNIMVTIFPRILKSSGCKLGSKVLTCVCVSQGIPLPSIKWRRLGNHTEYTVITTVSKNTINSTFSLSANDKSNPAVECVSSNSNGEIKETLITTEITTPEDIKMYETEKHLIYAGLPEEKNHTCYQKANGEGGGGLEANEVDLDAGLTDVEYANIDFSVLKRNTPRNGSKTQQSMETEYSEIMKKEKGRKENAKAEGNAACSGWHLPHLQLI</sequence>
<keyword evidence="4" id="KW-0325">Glycoprotein</keyword>